<evidence type="ECO:0000256" key="1">
    <source>
        <dbReference type="SAM" id="MobiDB-lite"/>
    </source>
</evidence>
<feature type="domain" description="DUF7587" evidence="2">
    <location>
        <begin position="3"/>
        <end position="144"/>
    </location>
</feature>
<organism evidence="3 4">
    <name type="scientific">Piloderma croceum (strain F 1598)</name>
    <dbReference type="NCBI Taxonomy" id="765440"/>
    <lineage>
        <taxon>Eukaryota</taxon>
        <taxon>Fungi</taxon>
        <taxon>Dikarya</taxon>
        <taxon>Basidiomycota</taxon>
        <taxon>Agaricomycotina</taxon>
        <taxon>Agaricomycetes</taxon>
        <taxon>Agaricomycetidae</taxon>
        <taxon>Atheliales</taxon>
        <taxon>Atheliaceae</taxon>
        <taxon>Piloderma</taxon>
    </lineage>
</organism>
<evidence type="ECO:0000313" key="3">
    <source>
        <dbReference type="EMBL" id="KIM83599.1"/>
    </source>
</evidence>
<dbReference type="STRING" id="765440.A0A0C3FVT9"/>
<reference evidence="4" key="2">
    <citation type="submission" date="2015-01" db="EMBL/GenBank/DDBJ databases">
        <title>Evolutionary Origins and Diversification of the Mycorrhizal Mutualists.</title>
        <authorList>
            <consortium name="DOE Joint Genome Institute"/>
            <consortium name="Mycorrhizal Genomics Consortium"/>
            <person name="Kohler A."/>
            <person name="Kuo A."/>
            <person name="Nagy L.G."/>
            <person name="Floudas D."/>
            <person name="Copeland A."/>
            <person name="Barry K.W."/>
            <person name="Cichocki N."/>
            <person name="Veneault-Fourrey C."/>
            <person name="LaButti K."/>
            <person name="Lindquist E.A."/>
            <person name="Lipzen A."/>
            <person name="Lundell T."/>
            <person name="Morin E."/>
            <person name="Murat C."/>
            <person name="Riley R."/>
            <person name="Ohm R."/>
            <person name="Sun H."/>
            <person name="Tunlid A."/>
            <person name="Henrissat B."/>
            <person name="Grigoriev I.V."/>
            <person name="Hibbett D.S."/>
            <person name="Martin F."/>
        </authorList>
    </citation>
    <scope>NUCLEOTIDE SEQUENCE [LARGE SCALE GENOMIC DNA]</scope>
    <source>
        <strain evidence="4">F 1598</strain>
    </source>
</reference>
<gene>
    <name evidence="3" type="ORF">PILCRDRAFT_7011</name>
</gene>
<reference evidence="3 4" key="1">
    <citation type="submission" date="2014-04" db="EMBL/GenBank/DDBJ databases">
        <authorList>
            <consortium name="DOE Joint Genome Institute"/>
            <person name="Kuo A."/>
            <person name="Tarkka M."/>
            <person name="Buscot F."/>
            <person name="Kohler A."/>
            <person name="Nagy L.G."/>
            <person name="Floudas D."/>
            <person name="Copeland A."/>
            <person name="Barry K.W."/>
            <person name="Cichocki N."/>
            <person name="Veneault-Fourrey C."/>
            <person name="LaButti K."/>
            <person name="Lindquist E.A."/>
            <person name="Lipzen A."/>
            <person name="Lundell T."/>
            <person name="Morin E."/>
            <person name="Murat C."/>
            <person name="Sun H."/>
            <person name="Tunlid A."/>
            <person name="Henrissat B."/>
            <person name="Grigoriev I.V."/>
            <person name="Hibbett D.S."/>
            <person name="Martin F."/>
            <person name="Nordberg H.P."/>
            <person name="Cantor M.N."/>
            <person name="Hua S.X."/>
        </authorList>
    </citation>
    <scope>NUCLEOTIDE SEQUENCE [LARGE SCALE GENOMIC DNA]</scope>
    <source>
        <strain evidence="3 4">F 1598</strain>
    </source>
</reference>
<accession>A0A0C3FVT9</accession>
<feature type="compositionally biased region" description="Low complexity" evidence="1">
    <location>
        <begin position="168"/>
        <end position="178"/>
    </location>
</feature>
<dbReference type="EMBL" id="KN832990">
    <property type="protein sequence ID" value="KIM83599.1"/>
    <property type="molecule type" value="Genomic_DNA"/>
</dbReference>
<sequence>MGDLLYRVVDERSLVQFDPEVGFVAADTWSPFDPNEDPESARDIIELHTDWNNRVWTPLISMTDSEDHAWRLACSREEHGRMEIQIAIIDREVLESQVDVYRMLDLADAIGAEIAPKARSWREHICVHHIPIDAIMRVFTLSEFEQYIMADDEQDDNPWSYTDGYWGQGEESGSSLGSEEGRESLFWDEEAGSEAPSMEEEEWHDDHWGDEDSQSSLWSEEDGSQGALEYDDELPEWHGRILDRVKYPKYEWLNPGDRKLNRKSTRRNEREGGVDWSACSAASVAERHLLKSHNDLVERMSNQVPDKSDETIRIQREFMYAIR</sequence>
<dbReference type="InterPro" id="IPR056009">
    <property type="entry name" value="DUF7587"/>
</dbReference>
<dbReference type="Proteomes" id="UP000054166">
    <property type="component" value="Unassembled WGS sequence"/>
</dbReference>
<dbReference type="AlphaFoldDB" id="A0A0C3FVT9"/>
<proteinExistence type="predicted"/>
<feature type="compositionally biased region" description="Acidic residues" evidence="1">
    <location>
        <begin position="186"/>
        <end position="231"/>
    </location>
</feature>
<evidence type="ECO:0000259" key="2">
    <source>
        <dbReference type="Pfam" id="PF24494"/>
    </source>
</evidence>
<dbReference type="Pfam" id="PF24494">
    <property type="entry name" value="DUF7587"/>
    <property type="match status" value="1"/>
</dbReference>
<dbReference type="HOGENOM" id="CLU_860832_0_0_1"/>
<name>A0A0C3FVT9_PILCF</name>
<dbReference type="InParanoid" id="A0A0C3FVT9"/>
<protein>
    <recommendedName>
        <fullName evidence="2">DUF7587 domain-containing protein</fullName>
    </recommendedName>
</protein>
<evidence type="ECO:0000313" key="4">
    <source>
        <dbReference type="Proteomes" id="UP000054166"/>
    </source>
</evidence>
<keyword evidence="4" id="KW-1185">Reference proteome</keyword>
<feature type="region of interest" description="Disordered" evidence="1">
    <location>
        <begin position="158"/>
        <end position="231"/>
    </location>
</feature>